<evidence type="ECO:0000313" key="1">
    <source>
        <dbReference type="Proteomes" id="UP000694886"/>
    </source>
</evidence>
<reference evidence="2" key="2">
    <citation type="submission" date="2025-08" db="UniProtKB">
        <authorList>
            <consortium name="RefSeq"/>
        </authorList>
    </citation>
    <scope>IDENTIFICATION</scope>
</reference>
<sequence length="165" mass="18814">MDFFEMLGSSTKLKTESEDINNMMVDIYQEAGPTLLEEPESSIVFMDLHRQDEDHIKRLKEFQAYYDMVKRMVKPGCSQEVLKVALNSMSSLKKNLPGCPSDEIACCRFACLYLCIKPSVLLLYSHIVVQINVHLNLLKKQDMGMFYSVTCQHTTLCIASCHTCS</sequence>
<dbReference type="Gramene" id="Tc06v2_t011410.1">
    <property type="protein sequence ID" value="Tc06v2_p011410.1"/>
    <property type="gene ID" value="Tc06v2_g011410"/>
</dbReference>
<dbReference type="Proteomes" id="UP000694886">
    <property type="component" value="Chromosome 6"/>
</dbReference>
<evidence type="ECO:0000313" key="2">
    <source>
        <dbReference type="RefSeq" id="XP_007024888.2"/>
    </source>
</evidence>
<accession>A0AB32UZP1</accession>
<name>A0AB32UZP1_THECC</name>
<gene>
    <name evidence="2" type="primary">LOC18596392</name>
</gene>
<organism evidence="1 2">
    <name type="scientific">Theobroma cacao</name>
    <name type="common">Cacao</name>
    <name type="synonym">Cocoa</name>
    <dbReference type="NCBI Taxonomy" id="3641"/>
    <lineage>
        <taxon>Eukaryota</taxon>
        <taxon>Viridiplantae</taxon>
        <taxon>Streptophyta</taxon>
        <taxon>Embryophyta</taxon>
        <taxon>Tracheophyta</taxon>
        <taxon>Spermatophyta</taxon>
        <taxon>Magnoliopsida</taxon>
        <taxon>eudicotyledons</taxon>
        <taxon>Gunneridae</taxon>
        <taxon>Pentapetalae</taxon>
        <taxon>rosids</taxon>
        <taxon>malvids</taxon>
        <taxon>Malvales</taxon>
        <taxon>Malvaceae</taxon>
        <taxon>Byttnerioideae</taxon>
        <taxon>Theobroma</taxon>
    </lineage>
</organism>
<protein>
    <submittedName>
        <fullName evidence="2">Pyrophosphate--fructose 6-phosphate 1-phosphotransferase subunit alpha 2 isoform X2</fullName>
    </submittedName>
</protein>
<dbReference type="AlphaFoldDB" id="A0AB32UZP1"/>
<dbReference type="RefSeq" id="XP_007024888.2">
    <property type="nucleotide sequence ID" value="XM_007024826.2"/>
</dbReference>
<dbReference type="GeneID" id="18596392"/>
<proteinExistence type="predicted"/>
<reference evidence="1" key="1">
    <citation type="journal article" date="1997" name="Nucleic Acids Res.">
        <title>tRNAscan-SE: a program for improved detection of transfer RNA genes in genomic sequence.</title>
        <authorList>
            <person name="Lowe T.M."/>
            <person name="Eddy S.R."/>
        </authorList>
    </citation>
    <scope>NUCLEOTIDE SEQUENCE [LARGE SCALE GENOMIC DNA]</scope>
    <source>
        <strain evidence="1">r\B97-61/B2</strain>
    </source>
</reference>